<protein>
    <recommendedName>
        <fullName evidence="3">Bacteriocin biosynthesis cyclodehydratase, SagC family</fullName>
    </recommendedName>
</protein>
<dbReference type="Proteomes" id="UP000002730">
    <property type="component" value="Chromosome"/>
</dbReference>
<name>D9SWL6_CLOC7</name>
<accession>D9SWL6</accession>
<evidence type="ECO:0000313" key="1">
    <source>
        <dbReference type="EMBL" id="ADL53298.1"/>
    </source>
</evidence>
<gene>
    <name evidence="1" type="ordered locus">Clocel_3627</name>
</gene>
<dbReference type="RefSeq" id="WP_010073631.1">
    <property type="nucleotide sequence ID" value="NC_014393.1"/>
</dbReference>
<proteinExistence type="predicted"/>
<keyword evidence="2" id="KW-1185">Reference proteome</keyword>
<sequence>MFIKLKDHYSIIAEKNNFVIYNSVMSKFDFIIRIEDEKKRELLEKLQEPLDLDKFEKEDEIFLKAMIKKYLHKFLEEVPEKSIDAEIERNKQVQKFLVLHKDAFDLTDYALLALVKESLYRTAFIFIGFKENNSFFRGFNTAFVNSLEEITFEENEVYVINPLLFSREAIKSFEEKALEKKCIRLYVKENLRFLEIGPTLFAKDFGCYCCNEIGKLNNLEESIESVWVSGELSDMAFSLIESELLKISRKIIESLVEDITISKGKVFCLDKYKMEAEQREIEPNEKCLICQGERI</sequence>
<dbReference type="HOGENOM" id="CLU_942340_0_0_9"/>
<dbReference type="EMBL" id="CP002160">
    <property type="protein sequence ID" value="ADL53298.1"/>
    <property type="molecule type" value="Genomic_DNA"/>
</dbReference>
<evidence type="ECO:0000313" key="2">
    <source>
        <dbReference type="Proteomes" id="UP000002730"/>
    </source>
</evidence>
<reference evidence="1 2" key="1">
    <citation type="submission" date="2010-08" db="EMBL/GenBank/DDBJ databases">
        <title>Complete sequence of Clostridium cellulovorans 743B.</title>
        <authorList>
            <consortium name="US DOE Joint Genome Institute"/>
            <person name="Lucas S."/>
            <person name="Copeland A."/>
            <person name="Lapidus A."/>
            <person name="Cheng J.-F."/>
            <person name="Bruce D."/>
            <person name="Goodwin L."/>
            <person name="Pitluck S."/>
            <person name="Chertkov O."/>
            <person name="Detter J.C."/>
            <person name="Han C."/>
            <person name="Tapia R."/>
            <person name="Land M."/>
            <person name="Hauser L."/>
            <person name="Chang Y.-J."/>
            <person name="Jeffries C."/>
            <person name="Kyrpides N."/>
            <person name="Ivanova N."/>
            <person name="Mikhailova N."/>
            <person name="Hemme C.L."/>
            <person name="Woyke T."/>
        </authorList>
    </citation>
    <scope>NUCLEOTIDE SEQUENCE [LARGE SCALE GENOMIC DNA]</scope>
    <source>
        <strain evidence="2">ATCC 35296 / DSM 3052 / OCM 3 / 743B</strain>
    </source>
</reference>
<evidence type="ECO:0008006" key="3">
    <source>
        <dbReference type="Google" id="ProtNLM"/>
    </source>
</evidence>
<dbReference type="KEGG" id="ccb:Clocel_3627"/>
<organism evidence="1 2">
    <name type="scientific">Clostridium cellulovorans (strain ATCC 35296 / DSM 3052 / OCM 3 / 743B)</name>
    <dbReference type="NCBI Taxonomy" id="573061"/>
    <lineage>
        <taxon>Bacteria</taxon>
        <taxon>Bacillati</taxon>
        <taxon>Bacillota</taxon>
        <taxon>Clostridia</taxon>
        <taxon>Eubacteriales</taxon>
        <taxon>Clostridiaceae</taxon>
        <taxon>Clostridium</taxon>
    </lineage>
</organism>
<dbReference type="AlphaFoldDB" id="D9SWL6"/>
<dbReference type="STRING" id="573061.Clocel_3627"/>